<protein>
    <submittedName>
        <fullName evidence="2">Uu.00g064860.m01.CDS01</fullName>
    </submittedName>
</protein>
<evidence type="ECO:0000313" key="2">
    <source>
        <dbReference type="EMBL" id="CAJ2510861.1"/>
    </source>
</evidence>
<evidence type="ECO:0000256" key="1">
    <source>
        <dbReference type="SAM" id="SignalP"/>
    </source>
</evidence>
<evidence type="ECO:0000313" key="3">
    <source>
        <dbReference type="Proteomes" id="UP001295740"/>
    </source>
</evidence>
<name>A0AAI8VTM3_9PEZI</name>
<accession>A0AAI8VTM3</accession>
<feature type="signal peptide" evidence="1">
    <location>
        <begin position="1"/>
        <end position="25"/>
    </location>
</feature>
<feature type="chain" id="PRO_5042462775" evidence="1">
    <location>
        <begin position="26"/>
        <end position="133"/>
    </location>
</feature>
<reference evidence="2" key="1">
    <citation type="submission" date="2023-10" db="EMBL/GenBank/DDBJ databases">
        <authorList>
            <person name="Hackl T."/>
        </authorList>
    </citation>
    <scope>NUCLEOTIDE SEQUENCE</scope>
</reference>
<sequence length="133" mass="14179">MQVPNSLTDATTLAILLLLTNPIASVISVAAVPNDTYWRANEYTTSACASPISIAHDLAVVEIANSTRAVDTATPNDAVAVWQVFAEYNHSSGRCAGFLLGEMPGGCWDLSRFEVEANGGRVGCLYPNYRLGE</sequence>
<dbReference type="AlphaFoldDB" id="A0AAI8VTM3"/>
<proteinExistence type="predicted"/>
<keyword evidence="1" id="KW-0732">Signal</keyword>
<comment type="caution">
    <text evidence="2">The sequence shown here is derived from an EMBL/GenBank/DDBJ whole genome shotgun (WGS) entry which is preliminary data.</text>
</comment>
<gene>
    <name evidence="2" type="ORF">KHLLAP_LOCUS11329</name>
</gene>
<organism evidence="2 3">
    <name type="scientific">Anthostomella pinea</name>
    <dbReference type="NCBI Taxonomy" id="933095"/>
    <lineage>
        <taxon>Eukaryota</taxon>
        <taxon>Fungi</taxon>
        <taxon>Dikarya</taxon>
        <taxon>Ascomycota</taxon>
        <taxon>Pezizomycotina</taxon>
        <taxon>Sordariomycetes</taxon>
        <taxon>Xylariomycetidae</taxon>
        <taxon>Xylariales</taxon>
        <taxon>Xylariaceae</taxon>
        <taxon>Anthostomella</taxon>
    </lineage>
</organism>
<dbReference type="EMBL" id="CAUWAG010000018">
    <property type="protein sequence ID" value="CAJ2510861.1"/>
    <property type="molecule type" value="Genomic_DNA"/>
</dbReference>
<dbReference type="Proteomes" id="UP001295740">
    <property type="component" value="Unassembled WGS sequence"/>
</dbReference>
<keyword evidence="3" id="KW-1185">Reference proteome</keyword>